<reference evidence="1 2" key="1">
    <citation type="submission" date="2024-01" db="EMBL/GenBank/DDBJ databases">
        <authorList>
            <person name="Waweru B."/>
        </authorList>
    </citation>
    <scope>NUCLEOTIDE SEQUENCE [LARGE SCALE GENOMIC DNA]</scope>
</reference>
<evidence type="ECO:0000313" key="2">
    <source>
        <dbReference type="Proteomes" id="UP001314170"/>
    </source>
</evidence>
<evidence type="ECO:0000313" key="1">
    <source>
        <dbReference type="EMBL" id="CAK7340258.1"/>
    </source>
</evidence>
<organism evidence="1 2">
    <name type="scientific">Dovyalis caffra</name>
    <dbReference type="NCBI Taxonomy" id="77055"/>
    <lineage>
        <taxon>Eukaryota</taxon>
        <taxon>Viridiplantae</taxon>
        <taxon>Streptophyta</taxon>
        <taxon>Embryophyta</taxon>
        <taxon>Tracheophyta</taxon>
        <taxon>Spermatophyta</taxon>
        <taxon>Magnoliopsida</taxon>
        <taxon>eudicotyledons</taxon>
        <taxon>Gunneridae</taxon>
        <taxon>Pentapetalae</taxon>
        <taxon>rosids</taxon>
        <taxon>fabids</taxon>
        <taxon>Malpighiales</taxon>
        <taxon>Salicaceae</taxon>
        <taxon>Flacourtieae</taxon>
        <taxon>Dovyalis</taxon>
    </lineage>
</organism>
<proteinExistence type="predicted"/>
<accession>A0AAV1RXR1</accession>
<dbReference type="EMBL" id="CAWUPB010001159">
    <property type="protein sequence ID" value="CAK7340258.1"/>
    <property type="molecule type" value="Genomic_DNA"/>
</dbReference>
<dbReference type="Proteomes" id="UP001314170">
    <property type="component" value="Unassembled WGS sequence"/>
</dbReference>
<keyword evidence="2" id="KW-1185">Reference proteome</keyword>
<gene>
    <name evidence="1" type="ORF">DCAF_LOCUS15339</name>
</gene>
<comment type="caution">
    <text evidence="1">The sequence shown here is derived from an EMBL/GenBank/DDBJ whole genome shotgun (WGS) entry which is preliminary data.</text>
</comment>
<dbReference type="AlphaFoldDB" id="A0AAV1RXR1"/>
<protein>
    <submittedName>
        <fullName evidence="1">Uncharacterized protein</fullName>
    </submittedName>
</protein>
<sequence>MLELMPFPPRKGAVPRYEVGRLYEFLRSSRILKRIPLVCHDYAPSAFLMLAILKYVFQNPGYKPLSFGTSQSFRQLSGRKSSNEGNALSAIASRMQIQHNLWCRILRGLEAAKDLWPWRMIRDSSIDPELPTFNILKLPKETRCEFALTNILQLHQIIKRYRLQYGKGMTRNPIE</sequence>
<name>A0AAV1RXR1_9ROSI</name>